<evidence type="ECO:0000313" key="2">
    <source>
        <dbReference type="Proteomes" id="UP000032427"/>
    </source>
</evidence>
<organism evidence="1 2">
    <name type="scientific">Aliivibrio wodanis</name>
    <dbReference type="NCBI Taxonomy" id="80852"/>
    <lineage>
        <taxon>Bacteria</taxon>
        <taxon>Pseudomonadati</taxon>
        <taxon>Pseudomonadota</taxon>
        <taxon>Gammaproteobacteria</taxon>
        <taxon>Vibrionales</taxon>
        <taxon>Vibrionaceae</taxon>
        <taxon>Aliivibrio</taxon>
    </lineage>
</organism>
<dbReference type="PATRIC" id="fig|80852.17.peg.1226"/>
<dbReference type="KEGG" id="awd:AWOD_I_1194"/>
<keyword evidence="2" id="KW-1185">Reference proteome</keyword>
<dbReference type="STRING" id="80852.AWOD_I_1194"/>
<sequence length="43" mass="4935">MNHVKLEYQVMGFGNWITATVSTEIANKLAEEYKSYGWPVKIS</sequence>
<gene>
    <name evidence="1" type="ORF">AWOD_I_1194</name>
</gene>
<dbReference type="AlphaFoldDB" id="A0A090IPN6"/>
<dbReference type="OrthoDB" id="5917949at2"/>
<proteinExistence type="predicted"/>
<dbReference type="EMBL" id="LN554846">
    <property type="protein sequence ID" value="CED71278.1"/>
    <property type="molecule type" value="Genomic_DNA"/>
</dbReference>
<accession>A0A090IPN6</accession>
<dbReference type="HOGENOM" id="CLU_211117_1_0_6"/>
<evidence type="ECO:0000313" key="1">
    <source>
        <dbReference type="EMBL" id="CED71278.1"/>
    </source>
</evidence>
<name>A0A090IPN6_9GAMM</name>
<reference evidence="2" key="1">
    <citation type="submission" date="2014-09" db="EMBL/GenBank/DDBJ databases">
        <authorList>
            <person name="Hjerde E."/>
        </authorList>
    </citation>
    <scope>NUCLEOTIDE SEQUENCE [LARGE SCALE GENOMIC DNA]</scope>
    <source>
        <strain evidence="2">06/09/139</strain>
    </source>
</reference>
<dbReference type="Proteomes" id="UP000032427">
    <property type="component" value="Chromosome 1"/>
</dbReference>
<protein>
    <submittedName>
        <fullName evidence="1">Uncharacterized protein</fullName>
    </submittedName>
</protein>